<feature type="region of interest" description="Disordered" evidence="1">
    <location>
        <begin position="25"/>
        <end position="46"/>
    </location>
</feature>
<dbReference type="PANTHER" id="PTHR38593">
    <property type="entry name" value="BLR2558 PROTEIN"/>
    <property type="match status" value="1"/>
</dbReference>
<feature type="signal peptide" evidence="2">
    <location>
        <begin position="1"/>
        <end position="21"/>
    </location>
</feature>
<feature type="domain" description="DUF4142" evidence="3">
    <location>
        <begin position="57"/>
        <end position="188"/>
    </location>
</feature>
<evidence type="ECO:0000313" key="4">
    <source>
        <dbReference type="EMBL" id="WEK20983.1"/>
    </source>
</evidence>
<evidence type="ECO:0000313" key="5">
    <source>
        <dbReference type="Proteomes" id="UP001214530"/>
    </source>
</evidence>
<dbReference type="AlphaFoldDB" id="A0AAJ5WBI4"/>
<keyword evidence="2" id="KW-0732">Signal</keyword>
<sequence>METKKLLAVAMLSFLIFQACHSPEKRAKNKQSQMKESALNEATIPDTSDFNRGASLTVFMNEAALAGMMEIELGKLAEQKATNRQIIKYAKRMVKDHTKIAERLKVLADSRKMPLPRVLPQADLDHIAELKKMPVNEFEKHYMGMMVKDHIKALDLFKSATTSGDTPLQNFAISTLRTVEEHYNLATDINNHLK</sequence>
<dbReference type="Proteomes" id="UP001214530">
    <property type="component" value="Chromosome"/>
</dbReference>
<dbReference type="PANTHER" id="PTHR38593:SF1">
    <property type="entry name" value="BLR2558 PROTEIN"/>
    <property type="match status" value="1"/>
</dbReference>
<dbReference type="EMBL" id="CP119313">
    <property type="protein sequence ID" value="WEK20983.1"/>
    <property type="molecule type" value="Genomic_DNA"/>
</dbReference>
<name>A0AAJ5WBI4_9SPHI</name>
<evidence type="ECO:0000256" key="1">
    <source>
        <dbReference type="SAM" id="MobiDB-lite"/>
    </source>
</evidence>
<organism evidence="4 5">
    <name type="scientific">Candidatus Pedobacter colombiensis</name>
    <dbReference type="NCBI Taxonomy" id="3121371"/>
    <lineage>
        <taxon>Bacteria</taxon>
        <taxon>Pseudomonadati</taxon>
        <taxon>Bacteroidota</taxon>
        <taxon>Sphingobacteriia</taxon>
        <taxon>Sphingobacteriales</taxon>
        <taxon>Sphingobacteriaceae</taxon>
        <taxon>Pedobacter</taxon>
    </lineage>
</organism>
<evidence type="ECO:0000259" key="3">
    <source>
        <dbReference type="Pfam" id="PF13628"/>
    </source>
</evidence>
<accession>A0AAJ5WBI4</accession>
<dbReference type="InterPro" id="IPR012347">
    <property type="entry name" value="Ferritin-like"/>
</dbReference>
<evidence type="ECO:0000256" key="2">
    <source>
        <dbReference type="SAM" id="SignalP"/>
    </source>
</evidence>
<reference evidence="4" key="1">
    <citation type="submission" date="2023-03" db="EMBL/GenBank/DDBJ databases">
        <title>Andean soil-derived lignocellulolytic bacterial consortium as a source of novel taxa and putative plastic-active enzymes.</title>
        <authorList>
            <person name="Diaz-Garcia L."/>
            <person name="Chuvochina M."/>
            <person name="Feuerriegel G."/>
            <person name="Bunk B."/>
            <person name="Sproer C."/>
            <person name="Streit W.R."/>
            <person name="Rodriguez L.M."/>
            <person name="Overmann J."/>
            <person name="Jimenez D.J."/>
        </authorList>
    </citation>
    <scope>NUCLEOTIDE SEQUENCE</scope>
    <source>
        <strain evidence="4">MAG 3858</strain>
    </source>
</reference>
<protein>
    <submittedName>
        <fullName evidence="4">DUF4142 domain-containing protein</fullName>
    </submittedName>
</protein>
<dbReference type="PROSITE" id="PS51257">
    <property type="entry name" value="PROKAR_LIPOPROTEIN"/>
    <property type="match status" value="1"/>
</dbReference>
<dbReference type="InterPro" id="IPR025419">
    <property type="entry name" value="DUF4142"/>
</dbReference>
<dbReference type="Gene3D" id="1.20.1260.10">
    <property type="match status" value="1"/>
</dbReference>
<gene>
    <name evidence="4" type="ORF">P0Y49_07505</name>
</gene>
<feature type="chain" id="PRO_5042515864" evidence="2">
    <location>
        <begin position="22"/>
        <end position="194"/>
    </location>
</feature>
<dbReference type="Pfam" id="PF13628">
    <property type="entry name" value="DUF4142"/>
    <property type="match status" value="1"/>
</dbReference>
<proteinExistence type="predicted"/>